<evidence type="ECO:0000313" key="3">
    <source>
        <dbReference type="Proteomes" id="UP000632377"/>
    </source>
</evidence>
<evidence type="ECO:0000313" key="2">
    <source>
        <dbReference type="EMBL" id="MBL4934356.1"/>
    </source>
</evidence>
<accession>A0ABS1T6R3</accession>
<dbReference type="RefSeq" id="WP_202746996.1">
    <property type="nucleotide sequence ID" value="NZ_JAESWC010000001.1"/>
</dbReference>
<protein>
    <submittedName>
        <fullName evidence="2">DinB family protein</fullName>
    </submittedName>
</protein>
<dbReference type="Pfam" id="PF12867">
    <property type="entry name" value="DinB_2"/>
    <property type="match status" value="1"/>
</dbReference>
<dbReference type="InterPro" id="IPR024775">
    <property type="entry name" value="DinB-like"/>
</dbReference>
<dbReference type="InterPro" id="IPR034660">
    <property type="entry name" value="DinB/YfiT-like"/>
</dbReference>
<proteinExistence type="predicted"/>
<name>A0ABS1T6R3_9CLOT</name>
<dbReference type="EMBL" id="JAESWC010000001">
    <property type="protein sequence ID" value="MBL4934356.1"/>
    <property type="molecule type" value="Genomic_DNA"/>
</dbReference>
<organism evidence="2 3">
    <name type="scientific">Clostridium rhizosphaerae</name>
    <dbReference type="NCBI Taxonomy" id="2803861"/>
    <lineage>
        <taxon>Bacteria</taxon>
        <taxon>Bacillati</taxon>
        <taxon>Bacillota</taxon>
        <taxon>Clostridia</taxon>
        <taxon>Eubacteriales</taxon>
        <taxon>Clostridiaceae</taxon>
        <taxon>Clostridium</taxon>
    </lineage>
</organism>
<dbReference type="Gene3D" id="1.20.120.450">
    <property type="entry name" value="dinb family like domain"/>
    <property type="match status" value="1"/>
</dbReference>
<reference evidence="2 3" key="1">
    <citation type="submission" date="2021-01" db="EMBL/GenBank/DDBJ databases">
        <title>Genome public.</title>
        <authorList>
            <person name="Liu C."/>
            <person name="Sun Q."/>
        </authorList>
    </citation>
    <scope>NUCLEOTIDE SEQUENCE [LARGE SCALE GENOMIC DNA]</scope>
    <source>
        <strain evidence="2 3">YIM B02515</strain>
    </source>
</reference>
<comment type="caution">
    <text evidence="2">The sequence shown here is derived from an EMBL/GenBank/DDBJ whole genome shotgun (WGS) entry which is preliminary data.</text>
</comment>
<dbReference type="Proteomes" id="UP000632377">
    <property type="component" value="Unassembled WGS sequence"/>
</dbReference>
<dbReference type="SUPFAM" id="SSF109854">
    <property type="entry name" value="DinB/YfiT-like putative metalloenzymes"/>
    <property type="match status" value="1"/>
</dbReference>
<keyword evidence="3" id="KW-1185">Reference proteome</keyword>
<feature type="domain" description="DinB-like" evidence="1">
    <location>
        <begin position="57"/>
        <end position="172"/>
    </location>
</feature>
<gene>
    <name evidence="2" type="ORF">JK636_01140</name>
</gene>
<sequence length="232" mass="27030">MNTDDRKQLWNSNQNLLKSIITKKDKFDEAIDLCLKQHAMVHLSEVSQIDETTFEDDLWDNLSDAAFRTMPSPKDESTIAWCLWHLSRIEDITMSILIADDIQVINSDKWLEKMKVRICDTGNAMTNEEIIDFSLKIDMQELKNYRKAVGRKTREIIKNLNPSDIKKKMEASRLQRILDEGAVLDVEASKWLIDFWGRKNTAGILLMPITRHNIVHLNEAMQLKEKCRKLSK</sequence>
<evidence type="ECO:0000259" key="1">
    <source>
        <dbReference type="Pfam" id="PF12867"/>
    </source>
</evidence>